<feature type="transmembrane region" description="Helical" evidence="1">
    <location>
        <begin position="105"/>
        <end position="122"/>
    </location>
</feature>
<evidence type="ECO:0000256" key="1">
    <source>
        <dbReference type="SAM" id="Phobius"/>
    </source>
</evidence>
<name>A0A1H5WCS9_9VIBR</name>
<dbReference type="Proteomes" id="UP000236721">
    <property type="component" value="Unassembled WGS sequence"/>
</dbReference>
<dbReference type="EMBL" id="FNVG01000005">
    <property type="protein sequence ID" value="SEF97252.1"/>
    <property type="molecule type" value="Genomic_DNA"/>
</dbReference>
<evidence type="ECO:0008006" key="4">
    <source>
        <dbReference type="Google" id="ProtNLM"/>
    </source>
</evidence>
<gene>
    <name evidence="2" type="ORF">SAMN04488244_105217</name>
</gene>
<keyword evidence="1" id="KW-0812">Transmembrane</keyword>
<evidence type="ECO:0000313" key="2">
    <source>
        <dbReference type="EMBL" id="SEF97252.1"/>
    </source>
</evidence>
<keyword evidence="1" id="KW-0472">Membrane</keyword>
<keyword evidence="3" id="KW-1185">Reference proteome</keyword>
<proteinExistence type="predicted"/>
<sequence length="123" mass="14465">MNKFQNLNSDKLSKERIKREHDLLKLNCVTEGEFESRMVIWDRLMSAAKPFEEAKVFIDRSFTKWQSDLANTSRELTVSFAEFETMARDEINYIRINVADQKTQLVWYTIIVAMILGTMAICF</sequence>
<accession>A0A1H5WCS9</accession>
<dbReference type="AlphaFoldDB" id="A0A1H5WCS9"/>
<protein>
    <recommendedName>
        <fullName evidence="4">Thiamine-phosphate diphosphorylase</fullName>
    </recommendedName>
</protein>
<organism evidence="2 3">
    <name type="scientific">Vibrio hangzhouensis</name>
    <dbReference type="NCBI Taxonomy" id="462991"/>
    <lineage>
        <taxon>Bacteria</taxon>
        <taxon>Pseudomonadati</taxon>
        <taxon>Pseudomonadota</taxon>
        <taxon>Gammaproteobacteria</taxon>
        <taxon>Vibrionales</taxon>
        <taxon>Vibrionaceae</taxon>
        <taxon>Vibrio</taxon>
    </lineage>
</organism>
<reference evidence="3" key="1">
    <citation type="submission" date="2016-10" db="EMBL/GenBank/DDBJ databases">
        <authorList>
            <person name="Varghese N."/>
            <person name="Submissions S."/>
        </authorList>
    </citation>
    <scope>NUCLEOTIDE SEQUENCE [LARGE SCALE GENOMIC DNA]</scope>
    <source>
        <strain evidence="3">CGMCC 1.7062</strain>
    </source>
</reference>
<evidence type="ECO:0000313" key="3">
    <source>
        <dbReference type="Proteomes" id="UP000236721"/>
    </source>
</evidence>
<keyword evidence="1" id="KW-1133">Transmembrane helix</keyword>